<evidence type="ECO:0000259" key="6">
    <source>
        <dbReference type="Pfam" id="PF01061"/>
    </source>
</evidence>
<keyword evidence="2" id="KW-0813">Transport</keyword>
<keyword evidence="3" id="KW-0812">Transmembrane</keyword>
<evidence type="ECO:0000256" key="2">
    <source>
        <dbReference type="ARBA" id="ARBA00022448"/>
    </source>
</evidence>
<comment type="subcellular location">
    <subcellularLocation>
        <location evidence="1">Membrane</location>
        <topology evidence="1">Multi-pass membrane protein</topology>
    </subcellularLocation>
</comment>
<reference evidence="7 8" key="1">
    <citation type="journal article" date="2018" name="Nat. Genet.">
        <title>The Rosa genome provides new insights in the design of modern roses.</title>
        <authorList>
            <person name="Bendahmane M."/>
        </authorList>
    </citation>
    <scope>NUCLEOTIDE SEQUENCE [LARGE SCALE GENOMIC DNA]</scope>
    <source>
        <strain evidence="8">cv. Old Blush</strain>
    </source>
</reference>
<sequence length="104" mass="12229">MGSFFLFSGYFISKHGIPSYWIFMHYISLFKYPFEGFLINEFSNSDNCLEYFFGKCMVTGEDVLRDEGYGEESRWRNVAVMVCFVLVYREQEIYGNVASSLRNS</sequence>
<comment type="caution">
    <text evidence="7">The sequence shown here is derived from an EMBL/GenBank/DDBJ whole genome shotgun (WGS) entry which is preliminary data.</text>
</comment>
<protein>
    <submittedName>
        <fullName evidence="7">Putative ABC-2 type transporter</fullName>
    </submittedName>
</protein>
<dbReference type="GO" id="GO:0140359">
    <property type="term" value="F:ABC-type transporter activity"/>
    <property type="evidence" value="ECO:0007669"/>
    <property type="project" value="InterPro"/>
</dbReference>
<name>A0A2P6RSN8_ROSCH</name>
<dbReference type="Proteomes" id="UP000238479">
    <property type="component" value="Chromosome 2"/>
</dbReference>
<dbReference type="PANTHER" id="PTHR48041:SF79">
    <property type="entry name" value="ABC TRANSPORTER G FAMILY MEMBER 5"/>
    <property type="match status" value="1"/>
</dbReference>
<organism evidence="7 8">
    <name type="scientific">Rosa chinensis</name>
    <name type="common">China rose</name>
    <dbReference type="NCBI Taxonomy" id="74649"/>
    <lineage>
        <taxon>Eukaryota</taxon>
        <taxon>Viridiplantae</taxon>
        <taxon>Streptophyta</taxon>
        <taxon>Embryophyta</taxon>
        <taxon>Tracheophyta</taxon>
        <taxon>Spermatophyta</taxon>
        <taxon>Magnoliopsida</taxon>
        <taxon>eudicotyledons</taxon>
        <taxon>Gunneridae</taxon>
        <taxon>Pentapetalae</taxon>
        <taxon>rosids</taxon>
        <taxon>fabids</taxon>
        <taxon>Rosales</taxon>
        <taxon>Rosaceae</taxon>
        <taxon>Rosoideae</taxon>
        <taxon>Rosoideae incertae sedis</taxon>
        <taxon>Rosa</taxon>
    </lineage>
</organism>
<keyword evidence="8" id="KW-1185">Reference proteome</keyword>
<evidence type="ECO:0000256" key="4">
    <source>
        <dbReference type="ARBA" id="ARBA00022989"/>
    </source>
</evidence>
<dbReference type="Pfam" id="PF01061">
    <property type="entry name" value="ABC2_membrane"/>
    <property type="match status" value="1"/>
</dbReference>
<dbReference type="Gramene" id="PRQ49437">
    <property type="protein sequence ID" value="PRQ49437"/>
    <property type="gene ID" value="RchiOBHm_Chr2g0121931"/>
</dbReference>
<dbReference type="InterPro" id="IPR050352">
    <property type="entry name" value="ABCG_transporters"/>
</dbReference>
<keyword evidence="5" id="KW-0472">Membrane</keyword>
<gene>
    <name evidence="7" type="ORF">RchiOBHm_Chr2g0121931</name>
</gene>
<proteinExistence type="predicted"/>
<dbReference type="InterPro" id="IPR013525">
    <property type="entry name" value="ABC2_TM"/>
</dbReference>
<dbReference type="PANTHER" id="PTHR48041">
    <property type="entry name" value="ABC TRANSPORTER G FAMILY MEMBER 28"/>
    <property type="match status" value="1"/>
</dbReference>
<dbReference type="AlphaFoldDB" id="A0A2P6RSN8"/>
<dbReference type="EMBL" id="PDCK01000040">
    <property type="protein sequence ID" value="PRQ49437.1"/>
    <property type="molecule type" value="Genomic_DNA"/>
</dbReference>
<accession>A0A2P6RSN8</accession>
<keyword evidence="4" id="KW-1133">Transmembrane helix</keyword>
<evidence type="ECO:0000256" key="3">
    <source>
        <dbReference type="ARBA" id="ARBA00022692"/>
    </source>
</evidence>
<dbReference type="OMA" id="DNCLEYF"/>
<feature type="domain" description="ABC-2 type transporter transmembrane" evidence="6">
    <location>
        <begin position="3"/>
        <end position="42"/>
    </location>
</feature>
<evidence type="ECO:0000256" key="5">
    <source>
        <dbReference type="ARBA" id="ARBA00023136"/>
    </source>
</evidence>
<evidence type="ECO:0000256" key="1">
    <source>
        <dbReference type="ARBA" id="ARBA00004141"/>
    </source>
</evidence>
<evidence type="ECO:0000313" key="8">
    <source>
        <dbReference type="Proteomes" id="UP000238479"/>
    </source>
</evidence>
<dbReference type="GO" id="GO:0016020">
    <property type="term" value="C:membrane"/>
    <property type="evidence" value="ECO:0007669"/>
    <property type="project" value="UniProtKB-SubCell"/>
</dbReference>
<evidence type="ECO:0000313" key="7">
    <source>
        <dbReference type="EMBL" id="PRQ49437.1"/>
    </source>
</evidence>